<feature type="non-terminal residue" evidence="1">
    <location>
        <position position="252"/>
    </location>
</feature>
<proteinExistence type="predicted"/>
<sequence length="252" mass="27565">MLSTRGARIPSSDPLQAIRNLSTSTVPRRQHLLWSGNNLDHTSNKLTKLPREWLDNLGVSQDVDKGISWKNLCSSTTHSLLSYTLLPLPRGQEQTILDQGSIRNAVLPQKILSTGRNTHAQLGLGFASQEATRGMVNSGFEGKGGIRSLSAGHSTSYILTKSSDQSVGEEGEEDHDGGGAQLYAFGSDPYDITPRSKSGEPELSLYPLPRKVEIGEDDRDWEILDVACGMDHTVILRRCRKGQRPDQVLTCG</sequence>
<evidence type="ECO:0000313" key="2">
    <source>
        <dbReference type="Proteomes" id="UP000245626"/>
    </source>
</evidence>
<gene>
    <name evidence="1" type="ORF">IE53DRAFT_371868</name>
</gene>
<dbReference type="Proteomes" id="UP000245626">
    <property type="component" value="Unassembled WGS sequence"/>
</dbReference>
<organism evidence="1 2">
    <name type="scientific">Violaceomyces palustris</name>
    <dbReference type="NCBI Taxonomy" id="1673888"/>
    <lineage>
        <taxon>Eukaryota</taxon>
        <taxon>Fungi</taxon>
        <taxon>Dikarya</taxon>
        <taxon>Basidiomycota</taxon>
        <taxon>Ustilaginomycotina</taxon>
        <taxon>Ustilaginomycetes</taxon>
        <taxon>Violaceomycetales</taxon>
        <taxon>Violaceomycetaceae</taxon>
        <taxon>Violaceomyces</taxon>
    </lineage>
</organism>
<keyword evidence="2" id="KW-1185">Reference proteome</keyword>
<dbReference type="EMBL" id="KZ820612">
    <property type="protein sequence ID" value="PWN46958.1"/>
    <property type="molecule type" value="Genomic_DNA"/>
</dbReference>
<name>A0ACD0NMB0_9BASI</name>
<protein>
    <submittedName>
        <fullName evidence="1">Uncharacterized protein</fullName>
    </submittedName>
</protein>
<reference evidence="1 2" key="1">
    <citation type="journal article" date="2018" name="Mol. Biol. Evol.">
        <title>Broad Genomic Sampling Reveals a Smut Pathogenic Ancestry of the Fungal Clade Ustilaginomycotina.</title>
        <authorList>
            <person name="Kijpornyongpan T."/>
            <person name="Mondo S.J."/>
            <person name="Barry K."/>
            <person name="Sandor L."/>
            <person name="Lee J."/>
            <person name="Lipzen A."/>
            <person name="Pangilinan J."/>
            <person name="LaButti K."/>
            <person name="Hainaut M."/>
            <person name="Henrissat B."/>
            <person name="Grigoriev I.V."/>
            <person name="Spatafora J.W."/>
            <person name="Aime M.C."/>
        </authorList>
    </citation>
    <scope>NUCLEOTIDE SEQUENCE [LARGE SCALE GENOMIC DNA]</scope>
    <source>
        <strain evidence="1 2">SA 807</strain>
    </source>
</reference>
<accession>A0ACD0NMB0</accession>
<evidence type="ECO:0000313" key="1">
    <source>
        <dbReference type="EMBL" id="PWN46958.1"/>
    </source>
</evidence>